<proteinExistence type="predicted"/>
<keyword evidence="2" id="KW-1185">Reference proteome</keyword>
<name>A0AA87C1K9_9VIBR</name>
<accession>A0AA87C1K9</accession>
<dbReference type="AlphaFoldDB" id="A0AA87C1K9"/>
<dbReference type="Proteomes" id="UP000041625">
    <property type="component" value="Unassembled WGS sequence"/>
</dbReference>
<reference evidence="1 2" key="1">
    <citation type="submission" date="2014-06" db="EMBL/GenBank/DDBJ databases">
        <authorList>
            <person name="Le Roux F."/>
        </authorList>
    </citation>
    <scope>NUCLEOTIDE SEQUENCE [LARGE SCALE GENOMIC DNA]</scope>
    <source>
        <strain evidence="1 2">J2-31</strain>
    </source>
</reference>
<dbReference type="EMBL" id="CCKJ01000034">
    <property type="protein sequence ID" value="CDT71297.1"/>
    <property type="molecule type" value="Genomic_DNA"/>
</dbReference>
<protein>
    <submittedName>
        <fullName evidence="1">Uncharacterized protein</fullName>
    </submittedName>
</protein>
<sequence length="25" mass="2879">MWTLMDNGYSLHLDMAELKLSKKPG</sequence>
<evidence type="ECO:0000313" key="2">
    <source>
        <dbReference type="Proteomes" id="UP000041625"/>
    </source>
</evidence>
<gene>
    <name evidence="1" type="ORF">VCR31J2_1290035</name>
</gene>
<organism evidence="1 2">
    <name type="scientific">Vibrio coralliirubri</name>
    <dbReference type="NCBI Taxonomy" id="1516159"/>
    <lineage>
        <taxon>Bacteria</taxon>
        <taxon>Pseudomonadati</taxon>
        <taxon>Pseudomonadota</taxon>
        <taxon>Gammaproteobacteria</taxon>
        <taxon>Vibrionales</taxon>
        <taxon>Vibrionaceae</taxon>
        <taxon>Vibrio</taxon>
    </lineage>
</organism>
<evidence type="ECO:0000313" key="1">
    <source>
        <dbReference type="EMBL" id="CDT71297.1"/>
    </source>
</evidence>
<comment type="caution">
    <text evidence="1">The sequence shown here is derived from an EMBL/GenBank/DDBJ whole genome shotgun (WGS) entry which is preliminary data.</text>
</comment>